<organism evidence="1 2">
    <name type="scientific">Paenacidovorax caeni</name>
    <dbReference type="NCBI Taxonomy" id="343013"/>
    <lineage>
        <taxon>Bacteria</taxon>
        <taxon>Pseudomonadati</taxon>
        <taxon>Pseudomonadota</taxon>
        <taxon>Betaproteobacteria</taxon>
        <taxon>Burkholderiales</taxon>
        <taxon>Comamonadaceae</taxon>
        <taxon>Paenacidovorax</taxon>
    </lineage>
</organism>
<evidence type="ECO:0000313" key="1">
    <source>
        <dbReference type="EMBL" id="SFV02666.1"/>
    </source>
</evidence>
<dbReference type="EMBL" id="FPBX01000101">
    <property type="protein sequence ID" value="SFV02666.1"/>
    <property type="molecule type" value="Genomic_DNA"/>
</dbReference>
<protein>
    <submittedName>
        <fullName evidence="1">Uncharacterized protein</fullName>
    </submittedName>
</protein>
<sequence>MGPQPRMAFRLSLIADEWLGNIYQVTDFGCAPYDPGRNIPRKSFSNAPKRLLQAPGAGNHQLAIWHLPHHLLQYRQAAKMPGFVAELGVQHPIEV</sequence>
<evidence type="ECO:0000313" key="2">
    <source>
        <dbReference type="Proteomes" id="UP000183656"/>
    </source>
</evidence>
<dbReference type="AlphaFoldDB" id="A0A1I7KZF3"/>
<reference evidence="1 2" key="1">
    <citation type="submission" date="2016-10" db="EMBL/GenBank/DDBJ databases">
        <authorList>
            <person name="de Groot N.N."/>
        </authorList>
    </citation>
    <scope>NUCLEOTIDE SEQUENCE [LARGE SCALE GENOMIC DNA]</scope>
    <source>
        <strain evidence="1 2">R-24608</strain>
    </source>
</reference>
<keyword evidence="2" id="KW-1185">Reference proteome</keyword>
<accession>A0A1I7KZF3</accession>
<proteinExistence type="predicted"/>
<dbReference type="Proteomes" id="UP000183656">
    <property type="component" value="Unassembled WGS sequence"/>
</dbReference>
<gene>
    <name evidence="1" type="ORF">SAMN04489707_11014</name>
</gene>
<name>A0A1I7KZF3_9BURK</name>